<proteinExistence type="predicted"/>
<dbReference type="EMBL" id="JAGKHQ010000003">
    <property type="protein sequence ID" value="KAG7520582.1"/>
    <property type="molecule type" value="Genomic_DNA"/>
</dbReference>
<dbReference type="AlphaFoldDB" id="A0AAV6SU09"/>
<reference evidence="1 2" key="1">
    <citation type="journal article" date="2021" name="Sci. Rep.">
        <title>Chromosome anchoring in Senegalese sole (Solea senegalensis) reveals sex-associated markers and genome rearrangements in flatfish.</title>
        <authorList>
            <person name="Guerrero-Cozar I."/>
            <person name="Gomez-Garrido J."/>
            <person name="Berbel C."/>
            <person name="Martinez-Blanch J.F."/>
            <person name="Alioto T."/>
            <person name="Claros M.G."/>
            <person name="Gagnaire P.A."/>
            <person name="Manchado M."/>
        </authorList>
    </citation>
    <scope>NUCLEOTIDE SEQUENCE [LARGE SCALE GENOMIC DNA]</scope>
    <source>
        <strain evidence="1">Sse05_10M</strain>
    </source>
</reference>
<dbReference type="Proteomes" id="UP000693946">
    <property type="component" value="Linkage Group LG11"/>
</dbReference>
<comment type="caution">
    <text evidence="1">The sequence shown here is derived from an EMBL/GenBank/DDBJ whole genome shotgun (WGS) entry which is preliminary data.</text>
</comment>
<gene>
    <name evidence="1" type="ORF">JOB18_032059</name>
</gene>
<keyword evidence="2" id="KW-1185">Reference proteome</keyword>
<accession>A0AAV6SU09</accession>
<organism evidence="1 2">
    <name type="scientific">Solea senegalensis</name>
    <name type="common">Senegalese sole</name>
    <dbReference type="NCBI Taxonomy" id="28829"/>
    <lineage>
        <taxon>Eukaryota</taxon>
        <taxon>Metazoa</taxon>
        <taxon>Chordata</taxon>
        <taxon>Craniata</taxon>
        <taxon>Vertebrata</taxon>
        <taxon>Euteleostomi</taxon>
        <taxon>Actinopterygii</taxon>
        <taxon>Neopterygii</taxon>
        <taxon>Teleostei</taxon>
        <taxon>Neoteleostei</taxon>
        <taxon>Acanthomorphata</taxon>
        <taxon>Carangaria</taxon>
        <taxon>Pleuronectiformes</taxon>
        <taxon>Pleuronectoidei</taxon>
        <taxon>Soleidae</taxon>
        <taxon>Solea</taxon>
    </lineage>
</organism>
<protein>
    <submittedName>
        <fullName evidence="1">Uncharacterized protein</fullName>
    </submittedName>
</protein>
<name>A0AAV6SU09_SOLSE</name>
<sequence length="166" mass="18373">MFPNASEKPHTLVHYRQNREDKGGCLLSLCSSLRMSKGLRPLIKYLPSVCDSALRSCGGFQSLGSFVCPQQLPGVSAAATQPQLCLHMKNKLSQIIQVQPQVVYRGSKALNFMDKGVGKLIKRKISLVRQVDMKMMEHLLCNSVVSEICNVINGRCEEFPALTYGS</sequence>
<evidence type="ECO:0000313" key="2">
    <source>
        <dbReference type="Proteomes" id="UP000693946"/>
    </source>
</evidence>
<evidence type="ECO:0000313" key="1">
    <source>
        <dbReference type="EMBL" id="KAG7520582.1"/>
    </source>
</evidence>